<evidence type="ECO:0000313" key="2">
    <source>
        <dbReference type="Proteomes" id="UP000694522"/>
    </source>
</evidence>
<name>A0A8B9FRP8_9PSIT</name>
<evidence type="ECO:0008006" key="3">
    <source>
        <dbReference type="Google" id="ProtNLM"/>
    </source>
</evidence>
<dbReference type="Proteomes" id="UP000694522">
    <property type="component" value="Unplaced"/>
</dbReference>
<sequence>PETPQEGSASKGDIRQKVWDYLEASGLADFPRPVHRRIPNFKGASHAATRLLGLQEFKAAKTVKINPDAPQKNARFLTLEVSNSTVAPLRRRVGLWCLVASHG</sequence>
<keyword evidence="2" id="KW-1185">Reference proteome</keyword>
<reference evidence="1" key="2">
    <citation type="submission" date="2025-09" db="UniProtKB">
        <authorList>
            <consortium name="Ensembl"/>
        </authorList>
    </citation>
    <scope>IDENTIFICATION</scope>
</reference>
<dbReference type="InterPro" id="IPR002698">
    <property type="entry name" value="FTHF_cligase"/>
</dbReference>
<dbReference type="PANTHER" id="PTHR13017:SF0">
    <property type="entry name" value="METHENYLTETRAHYDROFOLATE SYNTHASE DOMAIN-CONTAINING PROTEIN"/>
    <property type="match status" value="1"/>
</dbReference>
<proteinExistence type="predicted"/>
<organism evidence="1 2">
    <name type="scientific">Amazona collaria</name>
    <name type="common">yellow-billed parrot</name>
    <dbReference type="NCBI Taxonomy" id="241587"/>
    <lineage>
        <taxon>Eukaryota</taxon>
        <taxon>Metazoa</taxon>
        <taxon>Chordata</taxon>
        <taxon>Craniata</taxon>
        <taxon>Vertebrata</taxon>
        <taxon>Euteleostomi</taxon>
        <taxon>Archelosauria</taxon>
        <taxon>Archosauria</taxon>
        <taxon>Dinosauria</taxon>
        <taxon>Saurischia</taxon>
        <taxon>Theropoda</taxon>
        <taxon>Coelurosauria</taxon>
        <taxon>Aves</taxon>
        <taxon>Neognathae</taxon>
        <taxon>Neoaves</taxon>
        <taxon>Telluraves</taxon>
        <taxon>Australaves</taxon>
        <taxon>Psittaciformes</taxon>
        <taxon>Psittacidae</taxon>
        <taxon>Amazona</taxon>
    </lineage>
</organism>
<dbReference type="AlphaFoldDB" id="A0A8B9FRP8"/>
<evidence type="ECO:0000313" key="1">
    <source>
        <dbReference type="Ensembl" id="ENSACOP00000014186.1"/>
    </source>
</evidence>
<dbReference type="PANTHER" id="PTHR13017">
    <property type="entry name" value="5-FORMYLTETRAHYDROFOLATE CYCLO-LIGASE-RELATED"/>
    <property type="match status" value="1"/>
</dbReference>
<dbReference type="GO" id="GO:0005737">
    <property type="term" value="C:cytoplasm"/>
    <property type="evidence" value="ECO:0007669"/>
    <property type="project" value="TreeGrafter"/>
</dbReference>
<protein>
    <recommendedName>
        <fullName evidence="3">Methenyltetrahydrofolate synthase domain-containing protein</fullName>
    </recommendedName>
</protein>
<dbReference type="Ensembl" id="ENSACOT00000014688.1">
    <property type="protein sequence ID" value="ENSACOP00000014186.1"/>
    <property type="gene ID" value="ENSACOG00000009878.1"/>
</dbReference>
<reference evidence="1" key="1">
    <citation type="submission" date="2025-08" db="UniProtKB">
        <authorList>
            <consortium name="Ensembl"/>
        </authorList>
    </citation>
    <scope>IDENTIFICATION</scope>
</reference>
<accession>A0A8B9FRP8</accession>